<accession>A0ACA9L350</accession>
<dbReference type="EMBL" id="CAJVQC010002247">
    <property type="protein sequence ID" value="CAG8508170.1"/>
    <property type="molecule type" value="Genomic_DNA"/>
</dbReference>
<comment type="caution">
    <text evidence="1">The sequence shown here is derived from an EMBL/GenBank/DDBJ whole genome shotgun (WGS) entry which is preliminary data.</text>
</comment>
<protein>
    <submittedName>
        <fullName evidence="1">28175_t:CDS:1</fullName>
    </submittedName>
</protein>
<keyword evidence="2" id="KW-1185">Reference proteome</keyword>
<reference evidence="1" key="1">
    <citation type="submission" date="2021-06" db="EMBL/GenBank/DDBJ databases">
        <authorList>
            <person name="Kallberg Y."/>
            <person name="Tangrot J."/>
            <person name="Rosling A."/>
        </authorList>
    </citation>
    <scope>NUCLEOTIDE SEQUENCE</scope>
    <source>
        <strain evidence="1">MA461A</strain>
    </source>
</reference>
<organism evidence="1 2">
    <name type="scientific">Racocetra persica</name>
    <dbReference type="NCBI Taxonomy" id="160502"/>
    <lineage>
        <taxon>Eukaryota</taxon>
        <taxon>Fungi</taxon>
        <taxon>Fungi incertae sedis</taxon>
        <taxon>Mucoromycota</taxon>
        <taxon>Glomeromycotina</taxon>
        <taxon>Glomeromycetes</taxon>
        <taxon>Diversisporales</taxon>
        <taxon>Gigasporaceae</taxon>
        <taxon>Racocetra</taxon>
    </lineage>
</organism>
<sequence>MALYCKADKFINIRATKFFEYLLMVKESWEELSSDLIRKSFSCCGVFVETAQDELEDEDDYLINTDEAYIDEVTIINNIDRELYKEVKGYKNN</sequence>
<evidence type="ECO:0000313" key="2">
    <source>
        <dbReference type="Proteomes" id="UP000789920"/>
    </source>
</evidence>
<gene>
    <name evidence="1" type="ORF">RPERSI_LOCUS2134</name>
</gene>
<proteinExistence type="predicted"/>
<evidence type="ECO:0000313" key="1">
    <source>
        <dbReference type="EMBL" id="CAG8508170.1"/>
    </source>
</evidence>
<name>A0ACA9L350_9GLOM</name>
<dbReference type="Proteomes" id="UP000789920">
    <property type="component" value="Unassembled WGS sequence"/>
</dbReference>